<dbReference type="InterPro" id="IPR050229">
    <property type="entry name" value="GlpE_sulfurtransferase"/>
</dbReference>
<dbReference type="RefSeq" id="WP_092816516.1">
    <property type="nucleotide sequence ID" value="NZ_FNWU01000003.1"/>
</dbReference>
<dbReference type="Gene3D" id="3.40.250.10">
    <property type="entry name" value="Rhodanese-like domain"/>
    <property type="match status" value="1"/>
</dbReference>
<dbReference type="PANTHER" id="PTHR43031:SF1">
    <property type="entry name" value="PYRIDINE NUCLEOTIDE-DISULPHIDE OXIDOREDUCTASE"/>
    <property type="match status" value="1"/>
</dbReference>
<dbReference type="EMBL" id="FNWU01000003">
    <property type="protein sequence ID" value="SEH49103.1"/>
    <property type="molecule type" value="Genomic_DNA"/>
</dbReference>
<keyword evidence="3" id="KW-0808">Transferase</keyword>
<dbReference type="PANTHER" id="PTHR43031">
    <property type="entry name" value="FAD-DEPENDENT OXIDOREDUCTASE"/>
    <property type="match status" value="1"/>
</dbReference>
<dbReference type="GO" id="GO:0016740">
    <property type="term" value="F:transferase activity"/>
    <property type="evidence" value="ECO:0007669"/>
    <property type="project" value="UniProtKB-KW"/>
</dbReference>
<dbReference type="InterPro" id="IPR001763">
    <property type="entry name" value="Rhodanese-like_dom"/>
</dbReference>
<reference evidence="3 4" key="1">
    <citation type="submission" date="2016-10" db="EMBL/GenBank/DDBJ databases">
        <authorList>
            <person name="de Groot N.N."/>
        </authorList>
    </citation>
    <scope>NUCLEOTIDE SEQUENCE [LARGE SCALE GENOMIC DNA]</scope>
    <source>
        <strain evidence="3 4">IBRC-M10418</strain>
    </source>
</reference>
<gene>
    <name evidence="3" type="ORF">SAMN05192561_10331</name>
</gene>
<feature type="compositionally biased region" description="Basic and acidic residues" evidence="1">
    <location>
        <begin position="129"/>
        <end position="140"/>
    </location>
</feature>
<protein>
    <submittedName>
        <fullName evidence="3">Rhodanese-related sulfurtransferase</fullName>
    </submittedName>
</protein>
<dbReference type="InterPro" id="IPR036873">
    <property type="entry name" value="Rhodanese-like_dom_sf"/>
</dbReference>
<dbReference type="STRING" id="1267564.SAMN05192561_10331"/>
<dbReference type="AlphaFoldDB" id="A0A1H6IRT1"/>
<feature type="domain" description="Rhodanese" evidence="2">
    <location>
        <begin position="21"/>
        <end position="109"/>
    </location>
</feature>
<proteinExistence type="predicted"/>
<organism evidence="3 4">
    <name type="scientific">Halopenitus malekzadehii</name>
    <dbReference type="NCBI Taxonomy" id="1267564"/>
    <lineage>
        <taxon>Archaea</taxon>
        <taxon>Methanobacteriati</taxon>
        <taxon>Methanobacteriota</taxon>
        <taxon>Stenosarchaea group</taxon>
        <taxon>Halobacteria</taxon>
        <taxon>Halobacteriales</taxon>
        <taxon>Haloferacaceae</taxon>
        <taxon>Halopenitus</taxon>
    </lineage>
</organism>
<name>A0A1H6IRT1_9EURY</name>
<feature type="region of interest" description="Disordered" evidence="1">
    <location>
        <begin position="104"/>
        <end position="153"/>
    </location>
</feature>
<evidence type="ECO:0000313" key="4">
    <source>
        <dbReference type="Proteomes" id="UP000199215"/>
    </source>
</evidence>
<evidence type="ECO:0000313" key="3">
    <source>
        <dbReference type="EMBL" id="SEH49103.1"/>
    </source>
</evidence>
<dbReference type="Proteomes" id="UP000199215">
    <property type="component" value="Unassembled WGS sequence"/>
</dbReference>
<evidence type="ECO:0000259" key="2">
    <source>
        <dbReference type="PROSITE" id="PS50206"/>
    </source>
</evidence>
<dbReference type="OrthoDB" id="135517at2157"/>
<dbReference type="PROSITE" id="PS50206">
    <property type="entry name" value="RHODANESE_3"/>
    <property type="match status" value="1"/>
</dbReference>
<keyword evidence="4" id="KW-1185">Reference proteome</keyword>
<accession>A0A1H6IRT1</accession>
<dbReference type="CDD" id="cd00158">
    <property type="entry name" value="RHOD"/>
    <property type="match status" value="1"/>
</dbReference>
<evidence type="ECO:0000256" key="1">
    <source>
        <dbReference type="SAM" id="MobiDB-lite"/>
    </source>
</evidence>
<dbReference type="SUPFAM" id="SSF52821">
    <property type="entry name" value="Rhodanese/Cell cycle control phosphatase"/>
    <property type="match status" value="1"/>
</dbReference>
<sequence>MSAEIDVDELEPLIESEGDSPAGSLVIVDIRSTRTFDRGHIPGSRNVPAPELRSRLEEMADANRIVTVCPHGISSQQAADLIASSTITADVTVESLRGGLAAWDGPMETAATGAGSADEGLHQGSADEGPYREPTDEGPRRTGPNGSDPEAPF</sequence>
<dbReference type="Pfam" id="PF00581">
    <property type="entry name" value="Rhodanese"/>
    <property type="match status" value="1"/>
</dbReference>
<dbReference type="SMART" id="SM00450">
    <property type="entry name" value="RHOD"/>
    <property type="match status" value="1"/>
</dbReference>